<evidence type="ECO:0000313" key="2">
    <source>
        <dbReference type="Proteomes" id="UP000034980"/>
    </source>
</evidence>
<name>W2CXM1_9BACT</name>
<sequence length="116" mass="13190">MGFRPKKIQSEKGTVRRCKTLHRAEKRFTNVCSCLSFALNRFWTNVGAKFLAADLLMHVSGQFLRGLQPPFLSLMKEKEQKKIKASGTPAKFLATDLLMQVPGKLRRGPQPPKRFT</sequence>
<accession>W2CXM1</accession>
<evidence type="ECO:0000313" key="1">
    <source>
        <dbReference type="EMBL" id="ETK11256.1"/>
    </source>
</evidence>
<proteinExistence type="predicted"/>
<dbReference type="Proteomes" id="UP000034980">
    <property type="component" value="Unassembled WGS sequence"/>
</dbReference>
<organism evidence="1 2">
    <name type="scientific">Tannerella sp. oral taxon BU063 isolate Cell 8/11</name>
    <dbReference type="NCBI Taxonomy" id="1411915"/>
    <lineage>
        <taxon>Bacteria</taxon>
        <taxon>Pseudomonadati</taxon>
        <taxon>Bacteroidota</taxon>
        <taxon>Bacteroidia</taxon>
        <taxon>Bacteroidales</taxon>
        <taxon>Tannerellaceae</taxon>
        <taxon>Tannerella</taxon>
    </lineage>
</organism>
<comment type="caution">
    <text evidence="1">The sequence shown here is derived from an EMBL/GenBank/DDBJ whole genome shotgun (WGS) entry which is preliminary data.</text>
</comment>
<reference evidence="1 2" key="1">
    <citation type="submission" date="2013-11" db="EMBL/GenBank/DDBJ databases">
        <title>Single cell genomics of uncultured Tannerella BU063 (oral taxon 286).</title>
        <authorList>
            <person name="Beall C.J."/>
            <person name="Campbell A.G."/>
            <person name="Griffen A.L."/>
            <person name="Podar M."/>
            <person name="Leys E.J."/>
        </authorList>
    </citation>
    <scope>NUCLEOTIDE SEQUENCE [LARGE SCALE GENOMIC DNA]</scope>
    <source>
        <strain evidence="1">Cell 8/11</strain>
    </source>
</reference>
<dbReference type="AlphaFoldDB" id="W2CXM1"/>
<protein>
    <submittedName>
        <fullName evidence="1">Uncharacterized protein</fullName>
    </submittedName>
</protein>
<dbReference type="EMBL" id="AYYF01001586">
    <property type="protein sequence ID" value="ETK11256.1"/>
    <property type="molecule type" value="Genomic_DNA"/>
</dbReference>
<gene>
    <name evidence="1" type="ORF">T235_16365</name>
</gene>